<dbReference type="Pfam" id="PF13460">
    <property type="entry name" value="NAD_binding_10"/>
    <property type="match status" value="1"/>
</dbReference>
<reference evidence="2 3" key="1">
    <citation type="submission" date="2024-05" db="EMBL/GenBank/DDBJ databases">
        <title>Sphingomonas sp. HF-S3 16S ribosomal RNA gene Genome sequencing and assembly.</title>
        <authorList>
            <person name="Lee H."/>
        </authorList>
    </citation>
    <scope>NUCLEOTIDE SEQUENCE [LARGE SCALE GENOMIC DNA]</scope>
    <source>
        <strain evidence="2 3">HF-S3</strain>
    </source>
</reference>
<dbReference type="SUPFAM" id="SSF51735">
    <property type="entry name" value="NAD(P)-binding Rossmann-fold domains"/>
    <property type="match status" value="1"/>
</dbReference>
<dbReference type="EMBL" id="JBDIZK010000004">
    <property type="protein sequence ID" value="MEN3747206.1"/>
    <property type="molecule type" value="Genomic_DNA"/>
</dbReference>
<dbReference type="Gene3D" id="3.40.50.720">
    <property type="entry name" value="NAD(P)-binding Rossmann-like Domain"/>
    <property type="match status" value="1"/>
</dbReference>
<dbReference type="RefSeq" id="WP_346246203.1">
    <property type="nucleotide sequence ID" value="NZ_JBDIZK010000004.1"/>
</dbReference>
<proteinExistence type="predicted"/>
<evidence type="ECO:0000313" key="2">
    <source>
        <dbReference type="EMBL" id="MEN3747206.1"/>
    </source>
</evidence>
<feature type="domain" description="NAD(P)-binding" evidence="1">
    <location>
        <begin position="8"/>
        <end position="151"/>
    </location>
</feature>
<name>A0ABV0B9E2_9SPHN</name>
<dbReference type="InterPro" id="IPR036291">
    <property type="entry name" value="NAD(P)-bd_dom_sf"/>
</dbReference>
<dbReference type="InterPro" id="IPR016040">
    <property type="entry name" value="NAD(P)-bd_dom"/>
</dbReference>
<protein>
    <submittedName>
        <fullName evidence="2">NAD(P)H-binding protein</fullName>
    </submittedName>
</protein>
<sequence>MKTALILGASGGVGGETARALVARGWQVRGLTRTPRSGDGIDWRIGDAMVGSDVLDAAQGVDAIVHAVNPPGYRNWATLVLPMLENSIAAARANDARLALPGTIYNYDPASTPVAHPDSRQAPRSRKGAIRQAMEARIDESGVRGLILRAGDFFGPRPGSSWLSQGMVRPGKPVTSILSPGFPGVGHAWAYLPDVGETFARLIDRDADLPRFARYHFAGLWDADGAGITDAIRRAVGRQVPVRRLPWRLLPLIAPFNPTMREMIEMKGYWRHPVRLDNRSLVAFLGAEPHTPIDEAMRATLTALGCG</sequence>
<gene>
    <name evidence="2" type="ORF">TPR58_08500</name>
</gene>
<accession>A0ABV0B9E2</accession>
<evidence type="ECO:0000259" key="1">
    <source>
        <dbReference type="Pfam" id="PF13460"/>
    </source>
</evidence>
<comment type="caution">
    <text evidence="2">The sequence shown here is derived from an EMBL/GenBank/DDBJ whole genome shotgun (WGS) entry which is preliminary data.</text>
</comment>
<evidence type="ECO:0000313" key="3">
    <source>
        <dbReference type="Proteomes" id="UP001427805"/>
    </source>
</evidence>
<organism evidence="2 3">
    <name type="scientific">Sphingomonas rustica</name>
    <dbReference type="NCBI Taxonomy" id="3103142"/>
    <lineage>
        <taxon>Bacteria</taxon>
        <taxon>Pseudomonadati</taxon>
        <taxon>Pseudomonadota</taxon>
        <taxon>Alphaproteobacteria</taxon>
        <taxon>Sphingomonadales</taxon>
        <taxon>Sphingomonadaceae</taxon>
        <taxon>Sphingomonas</taxon>
    </lineage>
</organism>
<keyword evidence="3" id="KW-1185">Reference proteome</keyword>
<dbReference type="Proteomes" id="UP001427805">
    <property type="component" value="Unassembled WGS sequence"/>
</dbReference>